<dbReference type="GO" id="GO:0004803">
    <property type="term" value="F:transposase activity"/>
    <property type="evidence" value="ECO:0007669"/>
    <property type="project" value="TreeGrafter"/>
</dbReference>
<comment type="caution">
    <text evidence="2">The sequence shown here is derived from an EMBL/GenBank/DDBJ whole genome shotgun (WGS) entry which is preliminary data.</text>
</comment>
<dbReference type="GO" id="GO:0032196">
    <property type="term" value="P:transposition"/>
    <property type="evidence" value="ECO:0007669"/>
    <property type="project" value="TreeGrafter"/>
</dbReference>
<dbReference type="PANTHER" id="PTHR10948:SF23">
    <property type="entry name" value="TRANSPOSASE INSI FOR INSERTION SEQUENCE ELEMENT IS30A-RELATED"/>
    <property type="match status" value="1"/>
</dbReference>
<dbReference type="InterPro" id="IPR025246">
    <property type="entry name" value="IS30-like_HTH"/>
</dbReference>
<reference evidence="2 3" key="1">
    <citation type="submission" date="2020-07" db="EMBL/GenBank/DDBJ databases">
        <title>MOT database genomes.</title>
        <authorList>
            <person name="Joseph S."/>
            <person name="Aduse-Opoku J."/>
            <person name="Hashim A."/>
            <person name="Wade W."/>
            <person name="Curtis M."/>
        </authorList>
    </citation>
    <scope>NUCLEOTIDE SEQUENCE [LARGE SCALE GENOMIC DNA]</scope>
    <source>
        <strain evidence="2 3">CCW311</strain>
    </source>
</reference>
<evidence type="ECO:0000259" key="1">
    <source>
        <dbReference type="Pfam" id="PF13936"/>
    </source>
</evidence>
<evidence type="ECO:0000313" key="3">
    <source>
        <dbReference type="Proteomes" id="UP000563349"/>
    </source>
</evidence>
<dbReference type="EMBL" id="JACBYG010000250">
    <property type="protein sequence ID" value="NYS49908.1"/>
    <property type="molecule type" value="Genomic_DNA"/>
</dbReference>
<name>A0A7Z0LEL1_9STRE</name>
<protein>
    <submittedName>
        <fullName evidence="2">IS30 family transposase</fullName>
    </submittedName>
</protein>
<organism evidence="2 3">
    <name type="scientific">Streptococcus danieliae</name>
    <dbReference type="NCBI Taxonomy" id="747656"/>
    <lineage>
        <taxon>Bacteria</taxon>
        <taxon>Bacillati</taxon>
        <taxon>Bacillota</taxon>
        <taxon>Bacilli</taxon>
        <taxon>Lactobacillales</taxon>
        <taxon>Streptococcaceae</taxon>
        <taxon>Streptococcus</taxon>
    </lineage>
</organism>
<accession>A0A7Z0LEL1</accession>
<dbReference type="SUPFAM" id="SSF88659">
    <property type="entry name" value="Sigma3 and sigma4 domains of RNA polymerase sigma factors"/>
    <property type="match status" value="1"/>
</dbReference>
<dbReference type="Proteomes" id="UP000563349">
    <property type="component" value="Unassembled WGS sequence"/>
</dbReference>
<feature type="non-terminal residue" evidence="2">
    <location>
        <position position="111"/>
    </location>
</feature>
<proteinExistence type="predicted"/>
<sequence>TTKGKHLTINDRRYIERWNKEGKSNREIARLLGRAPQTINNEIKRGQVLQQVRKGLFKYVYSADVAQANYEKNRKRSVKKLILTKKMKDKILHYHHENYSPEMMVKAKNIE</sequence>
<feature type="domain" description="Transposase IS30-like HTH" evidence="1">
    <location>
        <begin position="3"/>
        <end position="46"/>
    </location>
</feature>
<dbReference type="AlphaFoldDB" id="A0A7Z0LEL1"/>
<dbReference type="InterPro" id="IPR013324">
    <property type="entry name" value="RNA_pol_sigma_r3/r4-like"/>
</dbReference>
<evidence type="ECO:0000313" key="2">
    <source>
        <dbReference type="EMBL" id="NYS49908.1"/>
    </source>
</evidence>
<dbReference type="RefSeq" id="WP_179924393.1">
    <property type="nucleotide sequence ID" value="NZ_JACBYG010000250.1"/>
</dbReference>
<dbReference type="Pfam" id="PF13936">
    <property type="entry name" value="HTH_38"/>
    <property type="match status" value="1"/>
</dbReference>
<keyword evidence="3" id="KW-1185">Reference proteome</keyword>
<dbReference type="PANTHER" id="PTHR10948">
    <property type="entry name" value="TRANSPOSASE"/>
    <property type="match status" value="1"/>
</dbReference>
<feature type="non-terminal residue" evidence="2">
    <location>
        <position position="1"/>
    </location>
</feature>
<dbReference type="InterPro" id="IPR051917">
    <property type="entry name" value="Transposase-Integrase"/>
</dbReference>
<dbReference type="GO" id="GO:0005829">
    <property type="term" value="C:cytosol"/>
    <property type="evidence" value="ECO:0007669"/>
    <property type="project" value="TreeGrafter"/>
</dbReference>
<dbReference type="Gene3D" id="1.10.10.60">
    <property type="entry name" value="Homeodomain-like"/>
    <property type="match status" value="1"/>
</dbReference>
<gene>
    <name evidence="2" type="ORF">HZY93_08260</name>
</gene>